<reference evidence="2" key="1">
    <citation type="journal article" date="2012" name="BMC Genomics">
        <title>Genome sequence of the necrotrophic fungus Penicillium digitatum, the main postharvest pathogen of citrus.</title>
        <authorList>
            <person name="Marcet-Houben M."/>
            <person name="Ballester A.-R."/>
            <person name="de la Fuente B."/>
            <person name="Harries E."/>
            <person name="Marcos J.F."/>
            <person name="Gonzalez-Candelas L."/>
            <person name="Gabaldon T."/>
        </authorList>
    </citation>
    <scope>NUCLEOTIDE SEQUENCE [LARGE SCALE GENOMIC DNA]</scope>
    <source>
        <strain evidence="2">Pd1 / CECT 20795</strain>
    </source>
</reference>
<dbReference type="EMBL" id="AKCU01000428">
    <property type="protein sequence ID" value="EKV09383.1"/>
    <property type="molecule type" value="Genomic_DNA"/>
</dbReference>
<evidence type="ECO:0000313" key="2">
    <source>
        <dbReference type="Proteomes" id="UP000009886"/>
    </source>
</evidence>
<gene>
    <name evidence="1" type="ORF">PDIP_64650</name>
</gene>
<comment type="caution">
    <text evidence="1">The sequence shown here is derived from an EMBL/GenBank/DDBJ whole genome shotgun (WGS) entry which is preliminary data.</text>
</comment>
<sequence length="38" mass="4602">MMTLWSGTWKTCLYALPTYNYQLYISIVLHPIIYNNYI</sequence>
<protein>
    <submittedName>
        <fullName evidence="1">Uncharacterized protein</fullName>
    </submittedName>
</protein>
<dbReference type="VEuPathDB" id="FungiDB:PDIP_64650"/>
<dbReference type="KEGG" id="pdp:PDIP_64650"/>
<organism evidence="1 2">
    <name type="scientific">Penicillium digitatum (strain Pd1 / CECT 20795)</name>
    <name type="common">Green mold</name>
    <dbReference type="NCBI Taxonomy" id="1170230"/>
    <lineage>
        <taxon>Eukaryota</taxon>
        <taxon>Fungi</taxon>
        <taxon>Dikarya</taxon>
        <taxon>Ascomycota</taxon>
        <taxon>Pezizomycotina</taxon>
        <taxon>Eurotiomycetes</taxon>
        <taxon>Eurotiomycetidae</taxon>
        <taxon>Eurotiales</taxon>
        <taxon>Aspergillaceae</taxon>
        <taxon>Penicillium</taxon>
    </lineage>
</organism>
<proteinExistence type="predicted"/>
<dbReference type="HOGENOM" id="CLU_3335764_0_0_1"/>
<accession>K9G3J0</accession>
<dbReference type="AlphaFoldDB" id="K9G3J0"/>
<evidence type="ECO:0000313" key="1">
    <source>
        <dbReference type="EMBL" id="EKV09383.1"/>
    </source>
</evidence>
<name>K9G3J0_PEND1</name>
<dbReference type="Proteomes" id="UP000009886">
    <property type="component" value="Unassembled WGS sequence"/>
</dbReference>